<feature type="domain" description="Carboxylesterase type B" evidence="5">
    <location>
        <begin position="1"/>
        <end position="450"/>
    </location>
</feature>
<dbReference type="AlphaFoldDB" id="A0A9P6CPN8"/>
<evidence type="ECO:0000256" key="2">
    <source>
        <dbReference type="ARBA" id="ARBA00010515"/>
    </source>
</evidence>
<dbReference type="InterPro" id="IPR050309">
    <property type="entry name" value="Type-B_Carboxylest/Lipase"/>
</dbReference>
<dbReference type="PROSITE" id="PS01173">
    <property type="entry name" value="LIPASE_GDXG_HIS"/>
    <property type="match status" value="1"/>
</dbReference>
<dbReference type="PROSITE" id="PS00122">
    <property type="entry name" value="CARBOXYLESTERASE_B_1"/>
    <property type="match status" value="1"/>
</dbReference>
<dbReference type="Pfam" id="PF00135">
    <property type="entry name" value="COesterase"/>
    <property type="match status" value="1"/>
</dbReference>
<evidence type="ECO:0000259" key="5">
    <source>
        <dbReference type="Pfam" id="PF00135"/>
    </source>
</evidence>
<reference evidence="6" key="1">
    <citation type="submission" date="2020-11" db="EMBL/GenBank/DDBJ databases">
        <authorList>
            <consortium name="DOE Joint Genome Institute"/>
            <person name="Ahrendt S."/>
            <person name="Riley R."/>
            <person name="Andreopoulos W."/>
            <person name="Labutti K."/>
            <person name="Pangilinan J."/>
            <person name="Ruiz-Duenas F.J."/>
            <person name="Barrasa J.M."/>
            <person name="Sanchez-Garcia M."/>
            <person name="Camarero S."/>
            <person name="Miyauchi S."/>
            <person name="Serrano A."/>
            <person name="Linde D."/>
            <person name="Babiker R."/>
            <person name="Drula E."/>
            <person name="Ayuso-Fernandez I."/>
            <person name="Pacheco R."/>
            <person name="Padilla G."/>
            <person name="Ferreira P."/>
            <person name="Barriuso J."/>
            <person name="Kellner H."/>
            <person name="Castanera R."/>
            <person name="Alfaro M."/>
            <person name="Ramirez L."/>
            <person name="Pisabarro A.G."/>
            <person name="Kuo A."/>
            <person name="Tritt A."/>
            <person name="Lipzen A."/>
            <person name="He G."/>
            <person name="Yan M."/>
            <person name="Ng V."/>
            <person name="Cullen D."/>
            <person name="Martin F."/>
            <person name="Rosso M.-N."/>
            <person name="Henrissat B."/>
            <person name="Hibbett D."/>
            <person name="Martinez A.T."/>
            <person name="Grigoriev I.V."/>
        </authorList>
    </citation>
    <scope>NUCLEOTIDE SEQUENCE</scope>
    <source>
        <strain evidence="6">CBS 247.69</strain>
    </source>
</reference>
<dbReference type="SUPFAM" id="SSF53474">
    <property type="entry name" value="alpha/beta-Hydrolases"/>
    <property type="match status" value="1"/>
</dbReference>
<comment type="similarity">
    <text evidence="2">Belongs to the 'GDXG' lipolytic enzyme family.</text>
</comment>
<protein>
    <recommendedName>
        <fullName evidence="4">Carboxylic ester hydrolase</fullName>
        <ecNumber evidence="4">3.1.1.-</ecNumber>
    </recommendedName>
</protein>
<dbReference type="InterPro" id="IPR002018">
    <property type="entry name" value="CarbesteraseB"/>
</dbReference>
<evidence type="ECO:0000313" key="6">
    <source>
        <dbReference type="EMBL" id="KAF9468189.1"/>
    </source>
</evidence>
<dbReference type="PANTHER" id="PTHR11559">
    <property type="entry name" value="CARBOXYLESTERASE"/>
    <property type="match status" value="1"/>
</dbReference>
<gene>
    <name evidence="6" type="ORF">BDZ94DRAFT_1280051</name>
</gene>
<dbReference type="InterPro" id="IPR029058">
    <property type="entry name" value="AB_hydrolase_fold"/>
</dbReference>
<dbReference type="Proteomes" id="UP000807353">
    <property type="component" value="Unassembled WGS sequence"/>
</dbReference>
<comment type="caution">
    <text evidence="6">The sequence shown here is derived from an EMBL/GenBank/DDBJ whole genome shotgun (WGS) entry which is preliminary data.</text>
</comment>
<keyword evidence="3 4" id="KW-0378">Hydrolase</keyword>
<evidence type="ECO:0000256" key="4">
    <source>
        <dbReference type="RuleBase" id="RU361235"/>
    </source>
</evidence>
<sequence>MRYAAPPTGTLRWQAPRTPATVAGIQQANAQPNTCLQASSGSSPTTPFHRSSLKRAAAAASEDCLFLNVYTPGVLSDRTNKLPVVVWIHGGGYVGGSAGSFNGDDLIRESNNGVVVVIIQYRLGVFGFLPGAAVKNNGALNTGLLDQEFSLKWVQTHIGKFGGDPTQVTIWGESAGAGSVFQHVIANDGKTTPPLFRGAITSSTFLPSQYNFNDPAPEQLYSETLAQTNCSTAANSLACLRNVPVATLQNANTRIASSSFFGTFIWAPVVDGTFITQRPTVALRQGKVNGKAVLAVTNTFEGAAFVNANTASTVQVPDYIGNLFPNFNSTETAAGAAIYRTVGTPLAQAIGIMGESIFICPTYYLLRAFSGTSFKGEFAIPPGGHGQDVAYYFTSQNANGVPQFNNTAFDKAFAQSFLNFALSLDPNIKSDPSNITPRWNTWATGNTEMLFNKTDAGLPVVTPTATSGQLLDRCDFWEALGSLSGQ</sequence>
<organism evidence="6 7">
    <name type="scientific">Collybia nuda</name>
    <dbReference type="NCBI Taxonomy" id="64659"/>
    <lineage>
        <taxon>Eukaryota</taxon>
        <taxon>Fungi</taxon>
        <taxon>Dikarya</taxon>
        <taxon>Basidiomycota</taxon>
        <taxon>Agaricomycotina</taxon>
        <taxon>Agaricomycetes</taxon>
        <taxon>Agaricomycetidae</taxon>
        <taxon>Agaricales</taxon>
        <taxon>Tricholomatineae</taxon>
        <taxon>Clitocybaceae</taxon>
        <taxon>Collybia</taxon>
    </lineage>
</organism>
<evidence type="ECO:0000313" key="7">
    <source>
        <dbReference type="Proteomes" id="UP000807353"/>
    </source>
</evidence>
<dbReference type="EMBL" id="MU150234">
    <property type="protein sequence ID" value="KAF9468189.1"/>
    <property type="molecule type" value="Genomic_DNA"/>
</dbReference>
<dbReference type="GO" id="GO:0016787">
    <property type="term" value="F:hydrolase activity"/>
    <property type="evidence" value="ECO:0007669"/>
    <property type="project" value="UniProtKB-KW"/>
</dbReference>
<dbReference type="EC" id="3.1.1.-" evidence="4"/>
<comment type="similarity">
    <text evidence="1 4">Belongs to the type-B carboxylesterase/lipase family.</text>
</comment>
<evidence type="ECO:0000256" key="1">
    <source>
        <dbReference type="ARBA" id="ARBA00005964"/>
    </source>
</evidence>
<dbReference type="InterPro" id="IPR019819">
    <property type="entry name" value="Carboxylesterase_B_CS"/>
</dbReference>
<accession>A0A9P6CPN8</accession>
<evidence type="ECO:0000256" key="3">
    <source>
        <dbReference type="ARBA" id="ARBA00022801"/>
    </source>
</evidence>
<dbReference type="InterPro" id="IPR019826">
    <property type="entry name" value="Carboxylesterase_B_AS"/>
</dbReference>
<dbReference type="InterPro" id="IPR002168">
    <property type="entry name" value="Lipase_GDXG_HIS_AS"/>
</dbReference>
<dbReference type="Gene3D" id="3.40.50.1820">
    <property type="entry name" value="alpha/beta hydrolase"/>
    <property type="match status" value="1"/>
</dbReference>
<name>A0A9P6CPN8_9AGAR</name>
<dbReference type="OrthoDB" id="408631at2759"/>
<proteinExistence type="inferred from homology"/>
<keyword evidence="7" id="KW-1185">Reference proteome</keyword>
<dbReference type="PROSITE" id="PS00941">
    <property type="entry name" value="CARBOXYLESTERASE_B_2"/>
    <property type="match status" value="1"/>
</dbReference>